<keyword evidence="2" id="KW-1185">Reference proteome</keyword>
<dbReference type="InterPro" id="IPR046342">
    <property type="entry name" value="CBS_dom_sf"/>
</dbReference>
<sequence length="116" mass="12452">MTITDNIFAVTNRTKAIDVVRCTRTAALHAVPIVEAPDFVEHVYANPSHGISDLVNSTAVLVTCYIESTLGEVVNRAVSGDVHQVWVVDRGGLLLGPVSLTGMIRAIRVALLSQFP</sequence>
<protein>
    <recommendedName>
        <fullName evidence="3">CBS domain-containing protein</fullName>
    </recommendedName>
</protein>
<dbReference type="AlphaFoldDB" id="A0AAD3SPR9"/>
<comment type="caution">
    <text evidence="1">The sequence shown here is derived from an EMBL/GenBank/DDBJ whole genome shotgun (WGS) entry which is preliminary data.</text>
</comment>
<dbReference type="Gene3D" id="3.10.580.10">
    <property type="entry name" value="CBS-domain"/>
    <property type="match status" value="1"/>
</dbReference>
<evidence type="ECO:0008006" key="3">
    <source>
        <dbReference type="Google" id="ProtNLM"/>
    </source>
</evidence>
<dbReference type="EMBL" id="BSYO01000013">
    <property type="protein sequence ID" value="GMH14291.1"/>
    <property type="molecule type" value="Genomic_DNA"/>
</dbReference>
<name>A0AAD3SPR9_NEPGR</name>
<organism evidence="1 2">
    <name type="scientific">Nepenthes gracilis</name>
    <name type="common">Slender pitcher plant</name>
    <dbReference type="NCBI Taxonomy" id="150966"/>
    <lineage>
        <taxon>Eukaryota</taxon>
        <taxon>Viridiplantae</taxon>
        <taxon>Streptophyta</taxon>
        <taxon>Embryophyta</taxon>
        <taxon>Tracheophyta</taxon>
        <taxon>Spermatophyta</taxon>
        <taxon>Magnoliopsida</taxon>
        <taxon>eudicotyledons</taxon>
        <taxon>Gunneridae</taxon>
        <taxon>Pentapetalae</taxon>
        <taxon>Caryophyllales</taxon>
        <taxon>Nepenthaceae</taxon>
        <taxon>Nepenthes</taxon>
    </lineage>
</organism>
<proteinExistence type="predicted"/>
<evidence type="ECO:0000313" key="2">
    <source>
        <dbReference type="Proteomes" id="UP001279734"/>
    </source>
</evidence>
<accession>A0AAD3SPR9</accession>
<dbReference type="SUPFAM" id="SSF54631">
    <property type="entry name" value="CBS-domain pair"/>
    <property type="match status" value="1"/>
</dbReference>
<dbReference type="Proteomes" id="UP001279734">
    <property type="component" value="Unassembled WGS sequence"/>
</dbReference>
<reference evidence="1" key="1">
    <citation type="submission" date="2023-05" db="EMBL/GenBank/DDBJ databases">
        <title>Nepenthes gracilis genome sequencing.</title>
        <authorList>
            <person name="Fukushima K."/>
        </authorList>
    </citation>
    <scope>NUCLEOTIDE SEQUENCE</scope>
    <source>
        <strain evidence="1">SING2019-196</strain>
    </source>
</reference>
<evidence type="ECO:0000313" key="1">
    <source>
        <dbReference type="EMBL" id="GMH14291.1"/>
    </source>
</evidence>
<gene>
    <name evidence="1" type="ORF">Nepgr_016132</name>
</gene>